<feature type="domain" description="Peptidase M48" evidence="8">
    <location>
        <begin position="218"/>
        <end position="387"/>
    </location>
</feature>
<organism evidence="9 10">
    <name type="scientific">Candidatus Borkfalkia faecipullorum</name>
    <dbReference type="NCBI Taxonomy" id="2838510"/>
    <lineage>
        <taxon>Bacteria</taxon>
        <taxon>Bacillati</taxon>
        <taxon>Bacillota</taxon>
        <taxon>Clostridia</taxon>
        <taxon>Christensenellales</taxon>
        <taxon>Christensenellaceae</taxon>
        <taxon>Candidatus Borkfalkia</taxon>
    </lineage>
</organism>
<reference evidence="9" key="2">
    <citation type="submission" date="2021-04" db="EMBL/GenBank/DDBJ databases">
        <authorList>
            <person name="Gilroy R."/>
        </authorList>
    </citation>
    <scope>NUCLEOTIDE SEQUENCE</scope>
    <source>
        <strain evidence="9">811</strain>
    </source>
</reference>
<proteinExistence type="predicted"/>
<comment type="caution">
    <text evidence="9">The sequence shown here is derived from an EMBL/GenBank/DDBJ whole genome shotgun (WGS) entry which is preliminary data.</text>
</comment>
<dbReference type="EC" id="3.4.24.-" evidence="9"/>
<evidence type="ECO:0000256" key="6">
    <source>
        <dbReference type="ARBA" id="ARBA00023049"/>
    </source>
</evidence>
<dbReference type="AlphaFoldDB" id="A0A9D1V6B8"/>
<gene>
    <name evidence="9" type="ORF">H9741_00500</name>
</gene>
<dbReference type="Proteomes" id="UP000824204">
    <property type="component" value="Unassembled WGS sequence"/>
</dbReference>
<evidence type="ECO:0000313" key="10">
    <source>
        <dbReference type="Proteomes" id="UP000824204"/>
    </source>
</evidence>
<dbReference type="GO" id="GO:0004222">
    <property type="term" value="F:metalloendopeptidase activity"/>
    <property type="evidence" value="ECO:0007669"/>
    <property type="project" value="InterPro"/>
</dbReference>
<keyword evidence="2" id="KW-0645">Protease</keyword>
<reference evidence="9" key="1">
    <citation type="journal article" date="2021" name="PeerJ">
        <title>Extensive microbial diversity within the chicken gut microbiome revealed by metagenomics and culture.</title>
        <authorList>
            <person name="Gilroy R."/>
            <person name="Ravi A."/>
            <person name="Getino M."/>
            <person name="Pursley I."/>
            <person name="Horton D.L."/>
            <person name="Alikhan N.F."/>
            <person name="Baker D."/>
            <person name="Gharbi K."/>
            <person name="Hall N."/>
            <person name="Watson M."/>
            <person name="Adriaenssens E.M."/>
            <person name="Foster-Nyarko E."/>
            <person name="Jarju S."/>
            <person name="Secka A."/>
            <person name="Antonio M."/>
            <person name="Oren A."/>
            <person name="Chaudhuri R.R."/>
            <person name="La Ragione R."/>
            <person name="Hildebrand F."/>
            <person name="Pallen M.J."/>
        </authorList>
    </citation>
    <scope>NUCLEOTIDE SEQUENCE</scope>
    <source>
        <strain evidence="9">811</strain>
    </source>
</reference>
<keyword evidence="7" id="KW-0812">Transmembrane</keyword>
<accession>A0A9D1V6B8</accession>
<sequence length="668" mass="76244">MSMKTKEIIYTILSAVCAVVVITAAIVAGLFLLPEFPSLWIPLCVACLVLLIACAAVNLVGLRKFKHRFDNKTAREIYNYGLEMQKSVEEDFKAAEREAHRKIGQGNAWLALLIVLTVLLFVFLGATRAEWSALAGIVGAYLLTGLFENFIVPSEKTPHRLFLSAKEYPLIFAQVRRAAEAAGCHRKLRTELVSEGIGVREEGAEICIGLDATECALLTGGELYAVMLHEFAHVVNVDTARGRRFYRARRRWVERRDDLFSAVASLFLSSFAMQILFASETYRMFATRHHEILADEKVIELGQSRAFIDATAKGTELSLYNDLPQRETSYDCYEPEEVPQDLVSRDLKTFFAYREKYGEMWRKIMREELPARVSTHPTLRQRMEKMQVSEYDDSQTESDEKYRGEQQKLLQFADKMVCEFLRPQYAAVREEAYISRKEQMEKYDAAAAEGKELPLDEQVLCMQAFYGIDDEKAMQIADKMLEKDANAAYAHLYRAKIWFDRMDERCVEEFRAAMRSNRDLTDSCLDHIGLFALRSGNEQLLQEYRSNAPELSQEAEDRSAATHWKKGTELRDCGLPEEVMGEIRARIGEISEGSILRVYAADFGEPACTAIAVEMKKRVLPAEQARLMNTLCAYLDSRSEDYVLYLYAGKMKAAMEEMSLQPFYTQKQ</sequence>
<feature type="transmembrane region" description="Helical" evidence="7">
    <location>
        <begin position="259"/>
        <end position="278"/>
    </location>
</feature>
<keyword evidence="6 9" id="KW-0482">Metalloprotease</keyword>
<keyword evidence="4 9" id="KW-0378">Hydrolase</keyword>
<evidence type="ECO:0000256" key="5">
    <source>
        <dbReference type="ARBA" id="ARBA00022833"/>
    </source>
</evidence>
<comment type="cofactor">
    <cofactor evidence="1">
        <name>Zn(2+)</name>
        <dbReference type="ChEBI" id="CHEBI:29105"/>
    </cofactor>
</comment>
<feature type="transmembrane region" description="Helical" evidence="7">
    <location>
        <begin position="107"/>
        <end position="125"/>
    </location>
</feature>
<evidence type="ECO:0000256" key="4">
    <source>
        <dbReference type="ARBA" id="ARBA00022801"/>
    </source>
</evidence>
<dbReference type="GO" id="GO:0006508">
    <property type="term" value="P:proteolysis"/>
    <property type="evidence" value="ECO:0007669"/>
    <property type="project" value="UniProtKB-KW"/>
</dbReference>
<dbReference type="InterPro" id="IPR001915">
    <property type="entry name" value="Peptidase_M48"/>
</dbReference>
<protein>
    <submittedName>
        <fullName evidence="9">M48 family metalloprotease</fullName>
        <ecNumber evidence="9">3.4.24.-</ecNumber>
    </submittedName>
</protein>
<keyword evidence="7" id="KW-1133">Transmembrane helix</keyword>
<feature type="transmembrane region" description="Helical" evidence="7">
    <location>
        <begin position="39"/>
        <end position="62"/>
    </location>
</feature>
<feature type="transmembrane region" description="Helical" evidence="7">
    <location>
        <begin position="12"/>
        <end position="33"/>
    </location>
</feature>
<dbReference type="Pfam" id="PF01435">
    <property type="entry name" value="Peptidase_M48"/>
    <property type="match status" value="1"/>
</dbReference>
<feature type="transmembrane region" description="Helical" evidence="7">
    <location>
        <begin position="131"/>
        <end position="152"/>
    </location>
</feature>
<evidence type="ECO:0000313" key="9">
    <source>
        <dbReference type="EMBL" id="HIX06935.1"/>
    </source>
</evidence>
<keyword evidence="5" id="KW-0862">Zinc</keyword>
<evidence type="ECO:0000256" key="3">
    <source>
        <dbReference type="ARBA" id="ARBA00022723"/>
    </source>
</evidence>
<evidence type="ECO:0000256" key="1">
    <source>
        <dbReference type="ARBA" id="ARBA00001947"/>
    </source>
</evidence>
<evidence type="ECO:0000256" key="2">
    <source>
        <dbReference type="ARBA" id="ARBA00022670"/>
    </source>
</evidence>
<dbReference type="EMBL" id="DXFX01000007">
    <property type="protein sequence ID" value="HIX06935.1"/>
    <property type="molecule type" value="Genomic_DNA"/>
</dbReference>
<dbReference type="GO" id="GO:0046872">
    <property type="term" value="F:metal ion binding"/>
    <property type="evidence" value="ECO:0007669"/>
    <property type="project" value="UniProtKB-KW"/>
</dbReference>
<evidence type="ECO:0000259" key="8">
    <source>
        <dbReference type="Pfam" id="PF01435"/>
    </source>
</evidence>
<keyword evidence="3" id="KW-0479">Metal-binding</keyword>
<name>A0A9D1V6B8_9FIRM</name>
<evidence type="ECO:0000256" key="7">
    <source>
        <dbReference type="SAM" id="Phobius"/>
    </source>
</evidence>
<keyword evidence="7" id="KW-0472">Membrane</keyword>